<feature type="region of interest" description="Disordered" evidence="1">
    <location>
        <begin position="84"/>
        <end position="124"/>
    </location>
</feature>
<proteinExistence type="predicted"/>
<protein>
    <submittedName>
        <fullName evidence="2">Uncharacterized protein</fullName>
    </submittedName>
</protein>
<dbReference type="Proteomes" id="UP001066276">
    <property type="component" value="Chromosome 12"/>
</dbReference>
<accession>A0AAV7L0U9</accession>
<sequence>MRGNTMARRGGAQAAGNEYRPDRGAQTRPLVLMGIQQPHPPGPRAQGLTVGPLCRSTPAPRAHILDCPQLRRRHTSEQVYAAFNRVSKHSSPTLGTPRQLPPTSARTGAAISNHGGRVSALFSS</sequence>
<name>A0AAV7L0U9_PLEWA</name>
<feature type="region of interest" description="Disordered" evidence="1">
    <location>
        <begin position="1"/>
        <end position="28"/>
    </location>
</feature>
<feature type="compositionally biased region" description="Polar residues" evidence="1">
    <location>
        <begin position="89"/>
        <end position="106"/>
    </location>
</feature>
<evidence type="ECO:0000313" key="2">
    <source>
        <dbReference type="EMBL" id="KAJ1084070.1"/>
    </source>
</evidence>
<evidence type="ECO:0000313" key="3">
    <source>
        <dbReference type="Proteomes" id="UP001066276"/>
    </source>
</evidence>
<keyword evidence="3" id="KW-1185">Reference proteome</keyword>
<evidence type="ECO:0000256" key="1">
    <source>
        <dbReference type="SAM" id="MobiDB-lite"/>
    </source>
</evidence>
<gene>
    <name evidence="2" type="ORF">NDU88_004224</name>
</gene>
<comment type="caution">
    <text evidence="2">The sequence shown here is derived from an EMBL/GenBank/DDBJ whole genome shotgun (WGS) entry which is preliminary data.</text>
</comment>
<organism evidence="2 3">
    <name type="scientific">Pleurodeles waltl</name>
    <name type="common">Iberian ribbed newt</name>
    <dbReference type="NCBI Taxonomy" id="8319"/>
    <lineage>
        <taxon>Eukaryota</taxon>
        <taxon>Metazoa</taxon>
        <taxon>Chordata</taxon>
        <taxon>Craniata</taxon>
        <taxon>Vertebrata</taxon>
        <taxon>Euteleostomi</taxon>
        <taxon>Amphibia</taxon>
        <taxon>Batrachia</taxon>
        <taxon>Caudata</taxon>
        <taxon>Salamandroidea</taxon>
        <taxon>Salamandridae</taxon>
        <taxon>Pleurodelinae</taxon>
        <taxon>Pleurodeles</taxon>
    </lineage>
</organism>
<dbReference type="EMBL" id="JANPWB010000016">
    <property type="protein sequence ID" value="KAJ1084070.1"/>
    <property type="molecule type" value="Genomic_DNA"/>
</dbReference>
<dbReference type="AlphaFoldDB" id="A0AAV7L0U9"/>
<reference evidence="2" key="1">
    <citation type="journal article" date="2022" name="bioRxiv">
        <title>Sequencing and chromosome-scale assembly of the giantPleurodeles waltlgenome.</title>
        <authorList>
            <person name="Brown T."/>
            <person name="Elewa A."/>
            <person name="Iarovenko S."/>
            <person name="Subramanian E."/>
            <person name="Araus A.J."/>
            <person name="Petzold A."/>
            <person name="Susuki M."/>
            <person name="Suzuki K.-i.T."/>
            <person name="Hayashi T."/>
            <person name="Toyoda A."/>
            <person name="Oliveira C."/>
            <person name="Osipova E."/>
            <person name="Leigh N.D."/>
            <person name="Simon A."/>
            <person name="Yun M.H."/>
        </authorList>
    </citation>
    <scope>NUCLEOTIDE SEQUENCE</scope>
    <source>
        <strain evidence="2">20211129_DDA</strain>
        <tissue evidence="2">Liver</tissue>
    </source>
</reference>